<protein>
    <submittedName>
        <fullName evidence="1">COP9 signalosome complex subunit 3</fullName>
    </submittedName>
</protein>
<name>A0AAX6FH78_IRIPA</name>
<dbReference type="EMBL" id="JANAVB010028617">
    <property type="protein sequence ID" value="KAJ6815724.1"/>
    <property type="molecule type" value="Genomic_DNA"/>
</dbReference>
<reference evidence="1" key="2">
    <citation type="submission" date="2023-04" db="EMBL/GenBank/DDBJ databases">
        <authorList>
            <person name="Bruccoleri R.E."/>
            <person name="Oakeley E.J."/>
            <person name="Faust A.-M."/>
            <person name="Dessus-Babus S."/>
            <person name="Altorfer M."/>
            <person name="Burckhardt D."/>
            <person name="Oertli M."/>
            <person name="Naumann U."/>
            <person name="Petersen F."/>
            <person name="Wong J."/>
        </authorList>
    </citation>
    <scope>NUCLEOTIDE SEQUENCE</scope>
    <source>
        <strain evidence="1">GSM-AAB239-AS_SAM_17_03QT</strain>
        <tissue evidence="1">Leaf</tissue>
    </source>
</reference>
<comment type="caution">
    <text evidence="1">The sequence shown here is derived from an EMBL/GenBank/DDBJ whole genome shotgun (WGS) entry which is preliminary data.</text>
</comment>
<dbReference type="AlphaFoldDB" id="A0AAX6FH78"/>
<evidence type="ECO:0000313" key="2">
    <source>
        <dbReference type="Proteomes" id="UP001140949"/>
    </source>
</evidence>
<gene>
    <name evidence="1" type="ORF">M6B38_132650</name>
</gene>
<dbReference type="Proteomes" id="UP001140949">
    <property type="component" value="Unassembled WGS sequence"/>
</dbReference>
<accession>A0AAX6FH78</accession>
<keyword evidence="2" id="KW-1185">Reference proteome</keyword>
<evidence type="ECO:0000313" key="1">
    <source>
        <dbReference type="EMBL" id="KAJ6815724.1"/>
    </source>
</evidence>
<reference evidence="1" key="1">
    <citation type="journal article" date="2023" name="GigaByte">
        <title>Genome assembly of the bearded iris, Iris pallida Lam.</title>
        <authorList>
            <person name="Bruccoleri R.E."/>
            <person name="Oakeley E.J."/>
            <person name="Faust A.M.E."/>
            <person name="Altorfer M."/>
            <person name="Dessus-Babus S."/>
            <person name="Burckhardt D."/>
            <person name="Oertli M."/>
            <person name="Naumann U."/>
            <person name="Petersen F."/>
            <person name="Wong J."/>
        </authorList>
    </citation>
    <scope>NUCLEOTIDE SEQUENCE</scope>
    <source>
        <strain evidence="1">GSM-AAB239-AS_SAM_17_03QT</strain>
    </source>
</reference>
<sequence length="51" mass="5729">MWWKLVNREVAGTGWNESIHSKIEEFSKEIGRGAGKLVKETLADLINVCSP</sequence>
<proteinExistence type="predicted"/>
<organism evidence="1 2">
    <name type="scientific">Iris pallida</name>
    <name type="common">Sweet iris</name>
    <dbReference type="NCBI Taxonomy" id="29817"/>
    <lineage>
        <taxon>Eukaryota</taxon>
        <taxon>Viridiplantae</taxon>
        <taxon>Streptophyta</taxon>
        <taxon>Embryophyta</taxon>
        <taxon>Tracheophyta</taxon>
        <taxon>Spermatophyta</taxon>
        <taxon>Magnoliopsida</taxon>
        <taxon>Liliopsida</taxon>
        <taxon>Asparagales</taxon>
        <taxon>Iridaceae</taxon>
        <taxon>Iridoideae</taxon>
        <taxon>Irideae</taxon>
        <taxon>Iris</taxon>
    </lineage>
</organism>